<feature type="chain" id="PRO_5045957257" evidence="1">
    <location>
        <begin position="31"/>
        <end position="265"/>
    </location>
</feature>
<keyword evidence="3" id="KW-1185">Reference proteome</keyword>
<dbReference type="PROSITE" id="PS51257">
    <property type="entry name" value="PROKAR_LIPOPROTEIN"/>
    <property type="match status" value="1"/>
</dbReference>
<dbReference type="InterPro" id="IPR027304">
    <property type="entry name" value="Trigger_fact/SurA_dom_sf"/>
</dbReference>
<comment type="caution">
    <text evidence="2">The sequence shown here is derived from an EMBL/GenBank/DDBJ whole genome shotgun (WGS) entry which is preliminary data.</text>
</comment>
<reference evidence="2 3" key="1">
    <citation type="submission" date="2022-11" db="EMBL/GenBank/DDBJ databases">
        <title>Desulfobotulus tamanensis H1 sp. nov. - anaerobic, alkaliphilic, sulphate reducing bacterium isolated from terrestrial mud volcano.</title>
        <authorList>
            <person name="Frolova A."/>
            <person name="Merkel A.Y."/>
            <person name="Slobodkin A.I."/>
        </authorList>
    </citation>
    <scope>NUCLEOTIDE SEQUENCE [LARGE SCALE GENOMIC DNA]</scope>
    <source>
        <strain evidence="2 3">H1</strain>
    </source>
</reference>
<dbReference type="EMBL" id="JAPFPW010000014">
    <property type="protein sequence ID" value="MCW7754660.1"/>
    <property type="molecule type" value="Genomic_DNA"/>
</dbReference>
<evidence type="ECO:0000313" key="3">
    <source>
        <dbReference type="Proteomes" id="UP001209681"/>
    </source>
</evidence>
<dbReference type="RefSeq" id="WP_265425574.1">
    <property type="nucleotide sequence ID" value="NZ_JAPFPW010000014.1"/>
</dbReference>
<gene>
    <name evidence="2" type="ORF">OOT00_11770</name>
</gene>
<dbReference type="Pfam" id="PF13624">
    <property type="entry name" value="SurA_N_3"/>
    <property type="match status" value="1"/>
</dbReference>
<proteinExistence type="predicted"/>
<name>A0ABT3NB17_9BACT</name>
<evidence type="ECO:0000313" key="2">
    <source>
        <dbReference type="EMBL" id="MCW7754660.1"/>
    </source>
</evidence>
<evidence type="ECO:0000256" key="1">
    <source>
        <dbReference type="SAM" id="SignalP"/>
    </source>
</evidence>
<accession>A0ABT3NB17</accession>
<dbReference type="Gene3D" id="1.10.4030.10">
    <property type="entry name" value="Porin chaperone SurA, peptide-binding domain"/>
    <property type="match status" value="1"/>
</dbReference>
<sequence length="265" mass="30599">MKPFYGTTVLARLCCIFWLSLMLVSGCTPAQLHDSDWILATANSRITLVEYRDAYEMAKAAYSHNILQEQRIQRALHYRVLKDLAESLVLEAGARQEGIVIDEARLKAAVEEMRMTFPEDELERMLSESAISERAWEEGLRRRLLTEKLVEKILDRELEVTPEALRPFFLEYSKTLGQKPEEVVMTEEVTEELIARFRRQEAEPVYRKWLQGVKEQVEVQVHTELLYRVFPETRPLLAELGEEEGDVSLPVNPAPDVDLHEEAGL</sequence>
<protein>
    <submittedName>
        <fullName evidence="2">SurA N-terminal domain-containing protein</fullName>
    </submittedName>
</protein>
<dbReference type="Proteomes" id="UP001209681">
    <property type="component" value="Unassembled WGS sequence"/>
</dbReference>
<dbReference type="SUPFAM" id="SSF109998">
    <property type="entry name" value="Triger factor/SurA peptide-binding domain-like"/>
    <property type="match status" value="1"/>
</dbReference>
<feature type="signal peptide" evidence="1">
    <location>
        <begin position="1"/>
        <end position="30"/>
    </location>
</feature>
<keyword evidence="1" id="KW-0732">Signal</keyword>
<organism evidence="2 3">
    <name type="scientific">Desulfobotulus pelophilus</name>
    <dbReference type="NCBI Taxonomy" id="2823377"/>
    <lineage>
        <taxon>Bacteria</taxon>
        <taxon>Pseudomonadati</taxon>
        <taxon>Thermodesulfobacteriota</taxon>
        <taxon>Desulfobacteria</taxon>
        <taxon>Desulfobacterales</taxon>
        <taxon>Desulfobacteraceae</taxon>
        <taxon>Desulfobotulus</taxon>
    </lineage>
</organism>